<accession>A0A348WMG8</accession>
<name>A0A348WMG8_9GAMM</name>
<organism evidence="2 3">
    <name type="scientific">Idiomarina baltica</name>
    <dbReference type="NCBI Taxonomy" id="190892"/>
    <lineage>
        <taxon>Bacteria</taxon>
        <taxon>Pseudomonadati</taxon>
        <taxon>Pseudomonadota</taxon>
        <taxon>Gammaproteobacteria</taxon>
        <taxon>Alteromonadales</taxon>
        <taxon>Idiomarinaceae</taxon>
        <taxon>Idiomarina</taxon>
    </lineage>
</organism>
<comment type="caution">
    <text evidence="2">The sequence shown here is derived from an EMBL/GenBank/DDBJ whole genome shotgun (WGS) entry which is preliminary data.</text>
</comment>
<protein>
    <submittedName>
        <fullName evidence="2">DUF3034 domain-containing protein</fullName>
    </submittedName>
</protein>
<evidence type="ECO:0000313" key="3">
    <source>
        <dbReference type="Proteomes" id="UP000262878"/>
    </source>
</evidence>
<dbReference type="EMBL" id="DMUP01000066">
    <property type="protein sequence ID" value="HAR55730.1"/>
    <property type="molecule type" value="Genomic_DNA"/>
</dbReference>
<dbReference type="InterPro" id="IPR021393">
    <property type="entry name" value="DUF3034"/>
</dbReference>
<evidence type="ECO:0000313" key="2">
    <source>
        <dbReference type="EMBL" id="HAR55730.1"/>
    </source>
</evidence>
<feature type="chain" id="PRO_5016618143" evidence="1">
    <location>
        <begin position="23"/>
        <end position="285"/>
    </location>
</feature>
<dbReference type="Pfam" id="PF11231">
    <property type="entry name" value="DUF3034"/>
    <property type="match status" value="1"/>
</dbReference>
<proteinExistence type="predicted"/>
<gene>
    <name evidence="2" type="ORF">DCR58_02975</name>
</gene>
<sequence length="285" mass="30780">MPKRIFYGLSVLLLSAVQPALAQQFEAPGSRLLATGGASTIEGSGGGGIVPWATLSSYADEGEWGATVQMTEVQVDDFSLSVQGASFNWNNRVEVSYARQQFDLETIGGELEQSIWGVKARLSGDLVYGVMPQVSAGIQHKSNQTFALPQAVGATDDSSMDYYVSAAKAWLAGPFSRTWVANVTLRNTEANQLGLLGFGGDKEDSREWVGEASVAVFLDRYWAVGVEYRQKPDLLSFAKEDDWKDIFVAYFPSKHVSVVGAYADLGSIAGLASQTGWYLSVQASF</sequence>
<evidence type="ECO:0000256" key="1">
    <source>
        <dbReference type="SAM" id="SignalP"/>
    </source>
</evidence>
<dbReference type="STRING" id="314276.OS145_12589"/>
<dbReference type="AlphaFoldDB" id="A0A348WMG8"/>
<keyword evidence="1" id="KW-0732">Signal</keyword>
<dbReference type="Proteomes" id="UP000262878">
    <property type="component" value="Unassembled WGS sequence"/>
</dbReference>
<reference evidence="2 3" key="1">
    <citation type="journal article" date="2018" name="Nat. Biotechnol.">
        <title>A standardized bacterial taxonomy based on genome phylogeny substantially revises the tree of life.</title>
        <authorList>
            <person name="Parks D.H."/>
            <person name="Chuvochina M."/>
            <person name="Waite D.W."/>
            <person name="Rinke C."/>
            <person name="Skarshewski A."/>
            <person name="Chaumeil P.A."/>
            <person name="Hugenholtz P."/>
        </authorList>
    </citation>
    <scope>NUCLEOTIDE SEQUENCE [LARGE SCALE GENOMIC DNA]</scope>
    <source>
        <strain evidence="2">UBA9360</strain>
    </source>
</reference>
<dbReference type="RefSeq" id="WP_272977351.1">
    <property type="nucleotide sequence ID" value="NZ_DBGH01000008.1"/>
</dbReference>
<feature type="signal peptide" evidence="1">
    <location>
        <begin position="1"/>
        <end position="22"/>
    </location>
</feature>